<dbReference type="WBParaSite" id="L893_g25653.t1">
    <property type="protein sequence ID" value="L893_g25653.t1"/>
    <property type="gene ID" value="L893_g25653"/>
</dbReference>
<proteinExistence type="predicted"/>
<dbReference type="AlphaFoldDB" id="A0A1I7ZEI6"/>
<evidence type="ECO:0000313" key="2">
    <source>
        <dbReference type="WBParaSite" id="L893_g25653.t1"/>
    </source>
</evidence>
<reference evidence="2" key="1">
    <citation type="submission" date="2016-11" db="UniProtKB">
        <authorList>
            <consortium name="WormBaseParasite"/>
        </authorList>
    </citation>
    <scope>IDENTIFICATION</scope>
</reference>
<evidence type="ECO:0000313" key="1">
    <source>
        <dbReference type="Proteomes" id="UP000095287"/>
    </source>
</evidence>
<dbReference type="Proteomes" id="UP000095287">
    <property type="component" value="Unplaced"/>
</dbReference>
<sequence>MTNYADGTFIWMAKRRNNANSPTKASQTGAKAIPGNRWKAMREIREVSQRTALGVPLFFWSARVAHKEAGVVTDRSPHYEHDKNDAYMLAMQLKGWEKLDCRKSHSTVFLTPWKGELGNAILFCVDGVDCWAHSRIQVVRCSMYNARVTIRHRDYCRTLGQ</sequence>
<name>A0A1I7ZEI6_9BILA</name>
<organism evidence="1 2">
    <name type="scientific">Steinernema glaseri</name>
    <dbReference type="NCBI Taxonomy" id="37863"/>
    <lineage>
        <taxon>Eukaryota</taxon>
        <taxon>Metazoa</taxon>
        <taxon>Ecdysozoa</taxon>
        <taxon>Nematoda</taxon>
        <taxon>Chromadorea</taxon>
        <taxon>Rhabditida</taxon>
        <taxon>Tylenchina</taxon>
        <taxon>Panagrolaimomorpha</taxon>
        <taxon>Strongyloidoidea</taxon>
        <taxon>Steinernematidae</taxon>
        <taxon>Steinernema</taxon>
    </lineage>
</organism>
<protein>
    <submittedName>
        <fullName evidence="2">C-type lectin domain-containing protein</fullName>
    </submittedName>
</protein>
<keyword evidence="1" id="KW-1185">Reference proteome</keyword>
<accession>A0A1I7ZEI6</accession>